<dbReference type="Proteomes" id="UP000217830">
    <property type="component" value="Unassembled WGS sequence"/>
</dbReference>
<evidence type="ECO:0000256" key="1">
    <source>
        <dbReference type="SAM" id="Phobius"/>
    </source>
</evidence>
<sequence>MSKSAAGFLILALLSGVVHFSLFEETEVTLPLIGCGVFAVLFVLALAAGRKIKFDPVLR</sequence>
<dbReference type="InterPro" id="IPR049711">
    <property type="entry name" value="PA3371-like"/>
</dbReference>
<organism evidence="2 3">
    <name type="scientific">Pseudomonas moraviensis</name>
    <dbReference type="NCBI Taxonomy" id="321662"/>
    <lineage>
        <taxon>Bacteria</taxon>
        <taxon>Pseudomonadati</taxon>
        <taxon>Pseudomonadota</taxon>
        <taxon>Gammaproteobacteria</taxon>
        <taxon>Pseudomonadales</taxon>
        <taxon>Pseudomonadaceae</taxon>
        <taxon>Pseudomonas</taxon>
    </lineage>
</organism>
<feature type="transmembrane region" description="Helical" evidence="1">
    <location>
        <begin position="30"/>
        <end position="49"/>
    </location>
</feature>
<dbReference type="AlphaFoldDB" id="A0A2A2PQN5"/>
<gene>
    <name evidence="2" type="ORF">CKQ80_21465</name>
</gene>
<name>A0A2A2PQN5_9PSED</name>
<dbReference type="RefSeq" id="WP_095668542.1">
    <property type="nucleotide sequence ID" value="NZ_NRSS01000003.1"/>
</dbReference>
<dbReference type="NCBIfam" id="NF041882">
    <property type="entry name" value="PA3371_fam"/>
    <property type="match status" value="1"/>
</dbReference>
<proteinExistence type="predicted"/>
<evidence type="ECO:0000313" key="2">
    <source>
        <dbReference type="EMBL" id="PAW57757.1"/>
    </source>
</evidence>
<comment type="caution">
    <text evidence="2">The sequence shown here is derived from an EMBL/GenBank/DDBJ whole genome shotgun (WGS) entry which is preliminary data.</text>
</comment>
<keyword evidence="3" id="KW-1185">Reference proteome</keyword>
<dbReference type="EMBL" id="NRST01000001">
    <property type="protein sequence ID" value="PAW57757.1"/>
    <property type="molecule type" value="Genomic_DNA"/>
</dbReference>
<keyword evidence="1" id="KW-1133">Transmembrane helix</keyword>
<accession>A0A2A2PQN5</accession>
<reference evidence="2 3" key="1">
    <citation type="submission" date="2017-08" db="EMBL/GenBank/DDBJ databases">
        <title>Draft Genome Sequence of Pseudomonas moraviensis TYU6, isolated from Taxus cuspidata by using PacBio Single-Molecule Real-Time Technology.</title>
        <authorList>
            <person name="Baek K.-H."/>
            <person name="Mishra A.K."/>
        </authorList>
    </citation>
    <scope>NUCLEOTIDE SEQUENCE [LARGE SCALE GENOMIC DNA]</scope>
    <source>
        <strain evidence="2 3">TYU6</strain>
    </source>
</reference>
<keyword evidence="1" id="KW-0812">Transmembrane</keyword>
<keyword evidence="1" id="KW-0472">Membrane</keyword>
<evidence type="ECO:0000313" key="3">
    <source>
        <dbReference type="Proteomes" id="UP000217830"/>
    </source>
</evidence>
<protein>
    <submittedName>
        <fullName evidence="2">Uncharacterized protein</fullName>
    </submittedName>
</protein>